<name>A0A5C5FSW7_9BASI</name>
<dbReference type="Proteomes" id="UP000311382">
    <property type="component" value="Unassembled WGS sequence"/>
</dbReference>
<reference evidence="2 3" key="1">
    <citation type="submission" date="2019-03" db="EMBL/GenBank/DDBJ databases">
        <title>Rhodosporidium diobovatum UCD-FST 08-225 genome sequencing, assembly, and annotation.</title>
        <authorList>
            <person name="Fakankun I.U."/>
            <person name="Fristensky B."/>
            <person name="Levin D.B."/>
        </authorList>
    </citation>
    <scope>NUCLEOTIDE SEQUENCE [LARGE SCALE GENOMIC DNA]</scope>
    <source>
        <strain evidence="2 3">UCD-FST 08-225</strain>
    </source>
</reference>
<evidence type="ECO:0000313" key="3">
    <source>
        <dbReference type="Proteomes" id="UP000311382"/>
    </source>
</evidence>
<dbReference type="STRING" id="5288.A0A5C5FSW7"/>
<feature type="region of interest" description="Disordered" evidence="1">
    <location>
        <begin position="1"/>
        <end position="155"/>
    </location>
</feature>
<comment type="caution">
    <text evidence="2">The sequence shown here is derived from an EMBL/GenBank/DDBJ whole genome shotgun (WGS) entry which is preliminary data.</text>
</comment>
<sequence>MSTRHGEPKTSASVTSGRRGYAAPVPATFLDDSSDSADEADQLASSTSPPPPVVKSKSTAAPRKRLFVGDQDDDRDRGASTKRARISVREFASSSPIELPELDTAPLVQPLRKSASTSGPLFRRGSPLSPPSPTFAQEQAGADVDESSFGSAGREPHVAFVDNGAASDELMEDVADSGTVEEKAVEPADAGLEAVGAPLVDEDEDDFDAWMASSVVIV</sequence>
<protein>
    <submittedName>
        <fullName evidence="2">Uncharacterized protein</fullName>
    </submittedName>
</protein>
<keyword evidence="3" id="KW-1185">Reference proteome</keyword>
<feature type="compositionally biased region" description="Acidic residues" evidence="1">
    <location>
        <begin position="32"/>
        <end position="41"/>
    </location>
</feature>
<proteinExistence type="predicted"/>
<dbReference type="AlphaFoldDB" id="A0A5C5FSW7"/>
<dbReference type="EMBL" id="SOZI01000082">
    <property type="protein sequence ID" value="TNY19880.1"/>
    <property type="molecule type" value="Genomic_DNA"/>
</dbReference>
<evidence type="ECO:0000313" key="2">
    <source>
        <dbReference type="EMBL" id="TNY19880.1"/>
    </source>
</evidence>
<accession>A0A5C5FSW7</accession>
<organism evidence="2 3">
    <name type="scientific">Rhodotorula diobovata</name>
    <dbReference type="NCBI Taxonomy" id="5288"/>
    <lineage>
        <taxon>Eukaryota</taxon>
        <taxon>Fungi</taxon>
        <taxon>Dikarya</taxon>
        <taxon>Basidiomycota</taxon>
        <taxon>Pucciniomycotina</taxon>
        <taxon>Microbotryomycetes</taxon>
        <taxon>Sporidiobolales</taxon>
        <taxon>Sporidiobolaceae</taxon>
        <taxon>Rhodotorula</taxon>
    </lineage>
</organism>
<evidence type="ECO:0000256" key="1">
    <source>
        <dbReference type="SAM" id="MobiDB-lite"/>
    </source>
</evidence>
<gene>
    <name evidence="2" type="ORF">DMC30DRAFT_399239</name>
</gene>